<evidence type="ECO:0000313" key="3">
    <source>
        <dbReference type="Proteomes" id="UP001066276"/>
    </source>
</evidence>
<feature type="region of interest" description="Disordered" evidence="1">
    <location>
        <begin position="51"/>
        <end position="71"/>
    </location>
</feature>
<organism evidence="2 3">
    <name type="scientific">Pleurodeles waltl</name>
    <name type="common">Iberian ribbed newt</name>
    <dbReference type="NCBI Taxonomy" id="8319"/>
    <lineage>
        <taxon>Eukaryota</taxon>
        <taxon>Metazoa</taxon>
        <taxon>Chordata</taxon>
        <taxon>Craniata</taxon>
        <taxon>Vertebrata</taxon>
        <taxon>Euteleostomi</taxon>
        <taxon>Amphibia</taxon>
        <taxon>Batrachia</taxon>
        <taxon>Caudata</taxon>
        <taxon>Salamandroidea</taxon>
        <taxon>Salamandridae</taxon>
        <taxon>Pleurodelinae</taxon>
        <taxon>Pleurodeles</taxon>
    </lineage>
</organism>
<name>A0AAV7LJK8_PLEWA</name>
<gene>
    <name evidence="2" type="ORF">NDU88_003818</name>
</gene>
<feature type="compositionally biased region" description="Acidic residues" evidence="1">
    <location>
        <begin position="53"/>
        <end position="63"/>
    </location>
</feature>
<reference evidence="2" key="1">
    <citation type="journal article" date="2022" name="bioRxiv">
        <title>Sequencing and chromosome-scale assembly of the giantPleurodeles waltlgenome.</title>
        <authorList>
            <person name="Brown T."/>
            <person name="Elewa A."/>
            <person name="Iarovenko S."/>
            <person name="Subramanian E."/>
            <person name="Araus A.J."/>
            <person name="Petzold A."/>
            <person name="Susuki M."/>
            <person name="Suzuki K.-i.T."/>
            <person name="Hayashi T."/>
            <person name="Toyoda A."/>
            <person name="Oliveira C."/>
            <person name="Osipova E."/>
            <person name="Leigh N.D."/>
            <person name="Simon A."/>
            <person name="Yun M.H."/>
        </authorList>
    </citation>
    <scope>NUCLEOTIDE SEQUENCE</scope>
    <source>
        <strain evidence="2">20211129_DDA</strain>
        <tissue evidence="2">Liver</tissue>
    </source>
</reference>
<dbReference type="Proteomes" id="UP001066276">
    <property type="component" value="Chromosome 11"/>
</dbReference>
<accession>A0AAV7LJK8</accession>
<evidence type="ECO:0000313" key="2">
    <source>
        <dbReference type="EMBL" id="KAJ1090689.1"/>
    </source>
</evidence>
<sequence>MRRERKLRQLEIKLLLRSTEAEQLREVHQDLEALLEKLDYKYYLARLHGKEEESIDEGDDQGLEGERYIRL</sequence>
<dbReference type="EMBL" id="JANPWB010000015">
    <property type="protein sequence ID" value="KAJ1090689.1"/>
    <property type="molecule type" value="Genomic_DNA"/>
</dbReference>
<dbReference type="AlphaFoldDB" id="A0AAV7LJK8"/>
<protein>
    <submittedName>
        <fullName evidence="2">Uncharacterized protein</fullName>
    </submittedName>
</protein>
<keyword evidence="3" id="KW-1185">Reference proteome</keyword>
<evidence type="ECO:0000256" key="1">
    <source>
        <dbReference type="SAM" id="MobiDB-lite"/>
    </source>
</evidence>
<proteinExistence type="predicted"/>
<comment type="caution">
    <text evidence="2">The sequence shown here is derived from an EMBL/GenBank/DDBJ whole genome shotgun (WGS) entry which is preliminary data.</text>
</comment>